<dbReference type="EMBL" id="BAABAL010000016">
    <property type="protein sequence ID" value="GAA4014262.1"/>
    <property type="molecule type" value="Genomic_DNA"/>
</dbReference>
<feature type="domain" description="Ketosynthase family 3 (KS3)" evidence="5">
    <location>
        <begin position="1"/>
        <end position="471"/>
    </location>
</feature>
<proteinExistence type="predicted"/>
<dbReference type="Pfam" id="PF01648">
    <property type="entry name" value="ACPS"/>
    <property type="match status" value="1"/>
</dbReference>
<evidence type="ECO:0000259" key="5">
    <source>
        <dbReference type="PROSITE" id="PS52004"/>
    </source>
</evidence>
<evidence type="ECO:0000313" key="6">
    <source>
        <dbReference type="EMBL" id="GAA4014262.1"/>
    </source>
</evidence>
<comment type="caution">
    <text evidence="6">The sequence shown here is derived from an EMBL/GenBank/DDBJ whole genome shotgun (WGS) entry which is preliminary data.</text>
</comment>
<accession>A0ABP7SNT1</accession>
<keyword evidence="2" id="KW-0597">Phosphoprotein</keyword>
<gene>
    <name evidence="6" type="ORF">GCM10022247_41380</name>
</gene>
<dbReference type="PANTHER" id="PTHR43775">
    <property type="entry name" value="FATTY ACID SYNTHASE"/>
    <property type="match status" value="1"/>
</dbReference>
<dbReference type="InterPro" id="IPR049551">
    <property type="entry name" value="PKS_DH_C"/>
</dbReference>
<dbReference type="SUPFAM" id="SSF53901">
    <property type="entry name" value="Thiolase-like"/>
    <property type="match status" value="1"/>
</dbReference>
<protein>
    <submittedName>
        <fullName evidence="6">Type I polyketide synthase</fullName>
    </submittedName>
</protein>
<dbReference type="SMART" id="SM00825">
    <property type="entry name" value="PKS_KS"/>
    <property type="match status" value="1"/>
</dbReference>
<dbReference type="InterPro" id="IPR014043">
    <property type="entry name" value="Acyl_transferase_dom"/>
</dbReference>
<evidence type="ECO:0000256" key="1">
    <source>
        <dbReference type="ARBA" id="ARBA00022450"/>
    </source>
</evidence>
<keyword evidence="3" id="KW-0808">Transferase</keyword>
<evidence type="ECO:0000256" key="2">
    <source>
        <dbReference type="ARBA" id="ARBA00022553"/>
    </source>
</evidence>
<dbReference type="SUPFAM" id="SSF56214">
    <property type="entry name" value="4'-phosphopantetheinyl transferase"/>
    <property type="match status" value="2"/>
</dbReference>
<dbReference type="InterPro" id="IPR016035">
    <property type="entry name" value="Acyl_Trfase/lysoPLipase"/>
</dbReference>
<dbReference type="InterPro" id="IPR032821">
    <property type="entry name" value="PKS_assoc"/>
</dbReference>
<dbReference type="InterPro" id="IPR008278">
    <property type="entry name" value="4-PPantetheinyl_Trfase_dom"/>
</dbReference>
<dbReference type="Gene3D" id="3.10.129.110">
    <property type="entry name" value="Polyketide synthase dehydratase"/>
    <property type="match status" value="1"/>
</dbReference>
<dbReference type="SUPFAM" id="SSF52151">
    <property type="entry name" value="FabD/lysophospholipase-like"/>
    <property type="match status" value="1"/>
</dbReference>
<dbReference type="InterPro" id="IPR014031">
    <property type="entry name" value="Ketoacyl_synth_C"/>
</dbReference>
<dbReference type="Pfam" id="PF00109">
    <property type="entry name" value="ketoacyl-synt"/>
    <property type="match status" value="1"/>
</dbReference>
<dbReference type="Gene3D" id="3.90.470.20">
    <property type="entry name" value="4'-phosphopantetheinyl transferase domain"/>
    <property type="match status" value="2"/>
</dbReference>
<dbReference type="PROSITE" id="PS52004">
    <property type="entry name" value="KS3_2"/>
    <property type="match status" value="1"/>
</dbReference>
<dbReference type="InterPro" id="IPR018201">
    <property type="entry name" value="Ketoacyl_synth_AS"/>
</dbReference>
<dbReference type="Gene3D" id="3.40.47.10">
    <property type="match status" value="1"/>
</dbReference>
<feature type="region of interest" description="Disordered" evidence="4">
    <location>
        <begin position="865"/>
        <end position="884"/>
    </location>
</feature>
<keyword evidence="1" id="KW-0596">Phosphopantetheine</keyword>
<evidence type="ECO:0000313" key="7">
    <source>
        <dbReference type="Proteomes" id="UP001501747"/>
    </source>
</evidence>
<evidence type="ECO:0000256" key="3">
    <source>
        <dbReference type="ARBA" id="ARBA00022679"/>
    </source>
</evidence>
<dbReference type="PROSITE" id="PS00606">
    <property type="entry name" value="KS3_1"/>
    <property type="match status" value="1"/>
</dbReference>
<dbReference type="InterPro" id="IPR050091">
    <property type="entry name" value="PKS_NRPS_Biosynth_Enz"/>
</dbReference>
<dbReference type="SMART" id="SM00827">
    <property type="entry name" value="PKS_AT"/>
    <property type="match status" value="1"/>
</dbReference>
<dbReference type="Pfam" id="PF14765">
    <property type="entry name" value="PS-DH"/>
    <property type="match status" value="1"/>
</dbReference>
<reference evidence="7" key="1">
    <citation type="journal article" date="2019" name="Int. J. Syst. Evol. Microbiol.">
        <title>The Global Catalogue of Microorganisms (GCM) 10K type strain sequencing project: providing services to taxonomists for standard genome sequencing and annotation.</title>
        <authorList>
            <consortium name="The Broad Institute Genomics Platform"/>
            <consortium name="The Broad Institute Genome Sequencing Center for Infectious Disease"/>
            <person name="Wu L."/>
            <person name="Ma J."/>
        </authorList>
    </citation>
    <scope>NUCLEOTIDE SEQUENCE [LARGE SCALE GENOMIC DNA]</scope>
    <source>
        <strain evidence="7">JCM 17342</strain>
    </source>
</reference>
<dbReference type="CDD" id="cd00833">
    <property type="entry name" value="PKS"/>
    <property type="match status" value="1"/>
</dbReference>
<dbReference type="Gene3D" id="3.30.70.250">
    <property type="entry name" value="Malonyl-CoA ACP transacylase, ACP-binding"/>
    <property type="match status" value="1"/>
</dbReference>
<sequence length="1480" mass="158815">MQIAITGMSVLLPGAPDLESYWRNLVDGVDAITEVPEGRWDAEFYKPSSATGKAEADEIYCRRGGFVDAYAEVDPTRFGIMPNSVAGTEPDQLIALRVAAAAIADAGGDAKLPARDRIGVVLGRGGYLTPGLVRLEQRVRTAHQLVRTLAELMPDLPAEKLESVRAAFTEQLGPHQPESAIGLVPNLAASRIANRLDLRGPAYTVDAACASSLIAVDQAVNELASGRCDVMLAGGVHHCHDVTFWSVFSQLRALSVNQSIRPFSKDADGILIGEGTGVVVLKRLEDAQRDGDRVYAVIRGTGVASDGKAASLFNPEPDGQVLALQRAWGAAGLDPTAPDAIGLLEAHGTATPAGDAAELDTLRRIFGSGPEESSTASESSDFPVIGSVKSMIGHTMPAAGIAGLVKAALAVHRGVLLPTLHCEEPHPALAETRFRPISTARPWETAEGTPRRAAVNAFGFGGINAHVVIEQASTVDVPVSVSEPEQVLRLSASSPAEMAKLLEADDAELRAMSFVDGSSSDTRLGIVGPTARKLTLARKVAAKAVSWRGRNDVWFSPSPLLGAPNAKIAFVFPGLEADFEPKMDDVAAHFGLPKRELSGETVGAHGEAVFSMGRMLDTVLRRSGITPNGFAGHSVGEWTAMVAAGIYSDAEIDGFLQNYDPDALKVPGVAFAALGCGVDRVTEALLARPELVLSHDNAPNQCMVCGPVDVVEDLVREMRGKNVLGQVLPFQSGFHTPMLAPFMDPIHTAVNELTLHPAALPIWSATTASPYPTTESDVRELFVRHLLEPVRFRQLIEAMYADGYRVFVQTGTGQLASLISDTLRGQEHLAVVGNSGKHSGMEQLRRVATALWVEGGTPSQDLFGQPARVAPAPSAPKKKANRPPMRLDLNGSLVSLNGSVPPLGLSRPVADAGALGKLGTQFPLAAQLEDLLRETADTAAAVIGAAGSAPAPITTVAAPRELHEKMAVNTTTMPYLLDHCFFHQRPDWPDVTDRWPIVPATTLVQHMMDAAERSAPGQRAVTLHDVKFNRWMVSAPGIEVDVTVVPVSAHRVEVSITGYCQATVELAPSYPGQAPAPWPPFAGEQTPELPGEGLYTQRWMFHGPLFQGVTALSGVSENHVRGTITTPAAPGALLDNVGQILGYWIMSRFTDKKVVFPVGMRSIRFFGPHPAAGVPLECVIGIRGVTDTLLEADMQLLLPDGTLWAHIDSWVDRRFDSNPKTEPVERFPERNTISQAQDGGWFLLHELWPDLASRDLIMRNHLSAVERAEYEARSPRTRRQWLLGRIVAKDAVRQQLWAAGAPPLFPAEVRVANEPSGRPFVTGRHGAEFTDTDVSIAHSREIGVAITRPVHERETPSIPGIGIDVEEVAERDESTVAFALTTEELDLLDALVASTGESRSLWFTRFFTAKEAVSKAEGTGLQGEPKNFVVEQATGVQLVVRVGERRYLVHSTAASNAEGLPERHYVVAWTSGLTQQEETK</sequence>
<dbReference type="InterPro" id="IPR001227">
    <property type="entry name" value="Ac_transferase_dom_sf"/>
</dbReference>
<dbReference type="Pfam" id="PF00698">
    <property type="entry name" value="Acyl_transf_1"/>
    <property type="match status" value="1"/>
</dbReference>
<keyword evidence="7" id="KW-1185">Reference proteome</keyword>
<dbReference type="InterPro" id="IPR016039">
    <property type="entry name" value="Thiolase-like"/>
</dbReference>
<dbReference type="InterPro" id="IPR037143">
    <property type="entry name" value="4-PPantetheinyl_Trfase_dom_sf"/>
</dbReference>
<organism evidence="6 7">
    <name type="scientific">Allokutzneria multivorans</name>
    <dbReference type="NCBI Taxonomy" id="1142134"/>
    <lineage>
        <taxon>Bacteria</taxon>
        <taxon>Bacillati</taxon>
        <taxon>Actinomycetota</taxon>
        <taxon>Actinomycetes</taxon>
        <taxon>Pseudonocardiales</taxon>
        <taxon>Pseudonocardiaceae</taxon>
        <taxon>Allokutzneria</taxon>
    </lineage>
</organism>
<dbReference type="Proteomes" id="UP001501747">
    <property type="component" value="Unassembled WGS sequence"/>
</dbReference>
<dbReference type="PANTHER" id="PTHR43775:SF37">
    <property type="entry name" value="SI:DKEY-61P9.11"/>
    <property type="match status" value="1"/>
</dbReference>
<evidence type="ECO:0000256" key="4">
    <source>
        <dbReference type="SAM" id="MobiDB-lite"/>
    </source>
</evidence>
<dbReference type="Pfam" id="PF16197">
    <property type="entry name" value="KAsynt_C_assoc"/>
    <property type="match status" value="1"/>
</dbReference>
<dbReference type="Gene3D" id="3.40.366.10">
    <property type="entry name" value="Malonyl-Coenzyme A Acyl Carrier Protein, domain 2"/>
    <property type="match status" value="1"/>
</dbReference>
<dbReference type="InterPro" id="IPR020841">
    <property type="entry name" value="PKS_Beta-ketoAc_synthase_dom"/>
</dbReference>
<dbReference type="InterPro" id="IPR042104">
    <property type="entry name" value="PKS_dehydratase_sf"/>
</dbReference>
<dbReference type="Pfam" id="PF02801">
    <property type="entry name" value="Ketoacyl-synt_C"/>
    <property type="match status" value="1"/>
</dbReference>
<dbReference type="InterPro" id="IPR014030">
    <property type="entry name" value="Ketoacyl_synth_N"/>
</dbReference>
<name>A0ABP7SNT1_9PSEU</name>